<name>A0ABR7Z894_9PSED</name>
<dbReference type="InterPro" id="IPR050223">
    <property type="entry name" value="D-isomer_2-hydroxyacid_DH"/>
</dbReference>
<gene>
    <name evidence="4" type="ORF">HAQ05_24075</name>
</gene>
<dbReference type="RefSeq" id="WP_190425745.1">
    <property type="nucleotide sequence ID" value="NZ_JAAOCA010000041.1"/>
</dbReference>
<proteinExistence type="predicted"/>
<dbReference type="Proteomes" id="UP000805841">
    <property type="component" value="Unassembled WGS sequence"/>
</dbReference>
<organism evidence="4 5">
    <name type="scientific">Pseudomonas typographi</name>
    <dbReference type="NCBI Taxonomy" id="2715964"/>
    <lineage>
        <taxon>Bacteria</taxon>
        <taxon>Pseudomonadati</taxon>
        <taxon>Pseudomonadota</taxon>
        <taxon>Gammaproteobacteria</taxon>
        <taxon>Pseudomonadales</taxon>
        <taxon>Pseudomonadaceae</taxon>
        <taxon>Pseudomonas</taxon>
    </lineage>
</organism>
<dbReference type="InterPro" id="IPR006140">
    <property type="entry name" value="D-isomer_DH_NAD-bd"/>
</dbReference>
<keyword evidence="2" id="KW-0520">NAD</keyword>
<accession>A0ABR7Z894</accession>
<keyword evidence="5" id="KW-1185">Reference proteome</keyword>
<evidence type="ECO:0000313" key="5">
    <source>
        <dbReference type="Proteomes" id="UP000805841"/>
    </source>
</evidence>
<evidence type="ECO:0000313" key="4">
    <source>
        <dbReference type="EMBL" id="MBD1601760.1"/>
    </source>
</evidence>
<dbReference type="PANTHER" id="PTHR10996">
    <property type="entry name" value="2-HYDROXYACID DEHYDROGENASE-RELATED"/>
    <property type="match status" value="1"/>
</dbReference>
<evidence type="ECO:0000256" key="1">
    <source>
        <dbReference type="ARBA" id="ARBA00023002"/>
    </source>
</evidence>
<keyword evidence="1" id="KW-0560">Oxidoreductase</keyword>
<sequence>MSLHCLRDASSIGLFNAEVFAAMKPGAVFINTARGGLHDEAALVAALRSGHLGGAGIDVWDVEPPPLDHPLLAMPHVLARYHTAGVTHQARENMARWAAAQVIDTLAGRAPARLANPQAWPLYAERFRALLGFKPNGLPGVP</sequence>
<dbReference type="PANTHER" id="PTHR10996:SF283">
    <property type="entry name" value="GLYOXYLATE_HYDROXYPYRUVATE REDUCTASE B"/>
    <property type="match status" value="1"/>
</dbReference>
<evidence type="ECO:0000259" key="3">
    <source>
        <dbReference type="Pfam" id="PF02826"/>
    </source>
</evidence>
<dbReference type="Gene3D" id="3.40.50.720">
    <property type="entry name" value="NAD(P)-binding Rossmann-like Domain"/>
    <property type="match status" value="2"/>
</dbReference>
<dbReference type="Pfam" id="PF02826">
    <property type="entry name" value="2-Hacid_dh_C"/>
    <property type="match status" value="1"/>
</dbReference>
<protein>
    <recommendedName>
        <fullName evidence="3">D-isomer specific 2-hydroxyacid dehydrogenase NAD-binding domain-containing protein</fullName>
    </recommendedName>
</protein>
<dbReference type="SUPFAM" id="SSF51735">
    <property type="entry name" value="NAD(P)-binding Rossmann-fold domains"/>
    <property type="match status" value="1"/>
</dbReference>
<feature type="domain" description="D-isomer specific 2-hydroxyacid dehydrogenase NAD-binding" evidence="3">
    <location>
        <begin position="2"/>
        <end position="84"/>
    </location>
</feature>
<evidence type="ECO:0000256" key="2">
    <source>
        <dbReference type="ARBA" id="ARBA00023027"/>
    </source>
</evidence>
<reference evidence="4 5" key="1">
    <citation type="journal article" date="2020" name="Insects">
        <title>Bacteria Belonging to Pseudomonas typographi sp. nov. from the Bark Beetle Ips typographus Have Genomic Potential to Aid in the Host Ecology.</title>
        <authorList>
            <person name="Peral-Aranega E."/>
            <person name="Saati-Santamaria Z."/>
            <person name="Kolarik M."/>
            <person name="Rivas R."/>
            <person name="Garcia-Fraile P."/>
        </authorList>
    </citation>
    <scope>NUCLEOTIDE SEQUENCE [LARGE SCALE GENOMIC DNA]</scope>
    <source>
        <strain evidence="4 5">CA3A</strain>
    </source>
</reference>
<dbReference type="EMBL" id="JAAOCA010000041">
    <property type="protein sequence ID" value="MBD1601760.1"/>
    <property type="molecule type" value="Genomic_DNA"/>
</dbReference>
<comment type="caution">
    <text evidence="4">The sequence shown here is derived from an EMBL/GenBank/DDBJ whole genome shotgun (WGS) entry which is preliminary data.</text>
</comment>
<dbReference type="InterPro" id="IPR036291">
    <property type="entry name" value="NAD(P)-bd_dom_sf"/>
</dbReference>